<evidence type="ECO:0000313" key="3">
    <source>
        <dbReference type="Proteomes" id="UP001500427"/>
    </source>
</evidence>
<gene>
    <name evidence="2" type="ORF">GCM10023258_33190</name>
</gene>
<feature type="compositionally biased region" description="Basic and acidic residues" evidence="1">
    <location>
        <begin position="37"/>
        <end position="53"/>
    </location>
</feature>
<sequence>MNDPDAIRADIERTRERLSRDVNALGESVSPSHLAHRQADRVRDREASVRDRVMGTASGAGERTAGMVHGAGDSAAHAGDSLTQRARGKPWAAGMIALGAGWLPASLLPASTHERRLSHEVKDRAAPVINEVQTVAKSVASDSADHLEQPVHKAAEAVRETARSAVSDVKQDGQQAIDVVRGSATDSADSVRDRSQD</sequence>
<feature type="region of interest" description="Disordered" evidence="1">
    <location>
        <begin position="162"/>
        <end position="197"/>
    </location>
</feature>
<protein>
    <submittedName>
        <fullName evidence="2">DUF3618 domain-containing protein</fullName>
    </submittedName>
</protein>
<dbReference type="EMBL" id="BAABIW010000022">
    <property type="protein sequence ID" value="GAA5033388.1"/>
    <property type="molecule type" value="Genomic_DNA"/>
</dbReference>
<dbReference type="Proteomes" id="UP001500427">
    <property type="component" value="Unassembled WGS sequence"/>
</dbReference>
<reference evidence="3" key="1">
    <citation type="journal article" date="2019" name="Int. J. Syst. Evol. Microbiol.">
        <title>The Global Catalogue of Microorganisms (GCM) 10K type strain sequencing project: providing services to taxonomists for standard genome sequencing and annotation.</title>
        <authorList>
            <consortium name="The Broad Institute Genomics Platform"/>
            <consortium name="The Broad Institute Genome Sequencing Center for Infectious Disease"/>
            <person name="Wu L."/>
            <person name="Ma J."/>
        </authorList>
    </citation>
    <scope>NUCLEOTIDE SEQUENCE [LARGE SCALE GENOMIC DNA]</scope>
    <source>
        <strain evidence="3">JCM 17687</strain>
    </source>
</reference>
<evidence type="ECO:0000313" key="2">
    <source>
        <dbReference type="EMBL" id="GAA5033388.1"/>
    </source>
</evidence>
<evidence type="ECO:0000256" key="1">
    <source>
        <dbReference type="SAM" id="MobiDB-lite"/>
    </source>
</evidence>
<organism evidence="2 3">
    <name type="scientific">Terrabacter aeriphilus</name>
    <dbReference type="NCBI Taxonomy" id="515662"/>
    <lineage>
        <taxon>Bacteria</taxon>
        <taxon>Bacillati</taxon>
        <taxon>Actinomycetota</taxon>
        <taxon>Actinomycetes</taxon>
        <taxon>Micrococcales</taxon>
        <taxon>Intrasporangiaceae</taxon>
        <taxon>Terrabacter</taxon>
    </lineage>
</organism>
<name>A0ABP9JKH0_9MICO</name>
<dbReference type="Pfam" id="PF12277">
    <property type="entry name" value="DUF3618"/>
    <property type="match status" value="1"/>
</dbReference>
<comment type="caution">
    <text evidence="2">The sequence shown here is derived from an EMBL/GenBank/DDBJ whole genome shotgun (WGS) entry which is preliminary data.</text>
</comment>
<dbReference type="InterPro" id="IPR022062">
    <property type="entry name" value="DUF3618"/>
</dbReference>
<feature type="region of interest" description="Disordered" evidence="1">
    <location>
        <begin position="22"/>
        <end position="65"/>
    </location>
</feature>
<keyword evidence="3" id="KW-1185">Reference proteome</keyword>
<dbReference type="RefSeq" id="WP_345508626.1">
    <property type="nucleotide sequence ID" value="NZ_BAABIW010000022.1"/>
</dbReference>
<dbReference type="Gene3D" id="1.20.120.20">
    <property type="entry name" value="Apolipoprotein"/>
    <property type="match status" value="1"/>
</dbReference>
<proteinExistence type="predicted"/>
<accession>A0ABP9JKH0</accession>